<dbReference type="InterPro" id="IPR001611">
    <property type="entry name" value="Leu-rich_rpt"/>
</dbReference>
<evidence type="ECO:0000256" key="2">
    <source>
        <dbReference type="ARBA" id="ARBA00022737"/>
    </source>
</evidence>
<dbReference type="Pfam" id="PF13855">
    <property type="entry name" value="LRR_8"/>
    <property type="match status" value="1"/>
</dbReference>
<keyword evidence="5" id="KW-1185">Reference proteome</keyword>
<dbReference type="InterPro" id="IPR032675">
    <property type="entry name" value="LRR_dom_sf"/>
</dbReference>
<organism evidence="4 5">
    <name type="scientific">Trichonephila inaurata madagascariensis</name>
    <dbReference type="NCBI Taxonomy" id="2747483"/>
    <lineage>
        <taxon>Eukaryota</taxon>
        <taxon>Metazoa</taxon>
        <taxon>Ecdysozoa</taxon>
        <taxon>Arthropoda</taxon>
        <taxon>Chelicerata</taxon>
        <taxon>Arachnida</taxon>
        <taxon>Araneae</taxon>
        <taxon>Araneomorphae</taxon>
        <taxon>Entelegynae</taxon>
        <taxon>Araneoidea</taxon>
        <taxon>Nephilidae</taxon>
        <taxon>Trichonephila</taxon>
        <taxon>Trichonephila inaurata</taxon>
    </lineage>
</organism>
<dbReference type="Gene3D" id="3.80.10.10">
    <property type="entry name" value="Ribonuclease Inhibitor"/>
    <property type="match status" value="1"/>
</dbReference>
<accession>A0A8X6YD66</accession>
<proteinExistence type="predicted"/>
<dbReference type="InterPro" id="IPR003591">
    <property type="entry name" value="Leu-rich_rpt_typical-subtyp"/>
</dbReference>
<keyword evidence="4" id="KW-0675">Receptor</keyword>
<dbReference type="SMART" id="SM00369">
    <property type="entry name" value="LRR_TYP"/>
    <property type="match status" value="1"/>
</dbReference>
<gene>
    <name evidence="4" type="ORF">TNIN_498161</name>
</gene>
<feature type="signal peptide" evidence="3">
    <location>
        <begin position="1"/>
        <end position="20"/>
    </location>
</feature>
<keyword evidence="2" id="KW-0677">Repeat</keyword>
<reference evidence="4" key="1">
    <citation type="submission" date="2020-08" db="EMBL/GenBank/DDBJ databases">
        <title>Multicomponent nature underlies the extraordinary mechanical properties of spider dragline silk.</title>
        <authorList>
            <person name="Kono N."/>
            <person name="Nakamura H."/>
            <person name="Mori M."/>
            <person name="Yoshida Y."/>
            <person name="Ohtoshi R."/>
            <person name="Malay A.D."/>
            <person name="Moran D.A.P."/>
            <person name="Tomita M."/>
            <person name="Numata K."/>
            <person name="Arakawa K."/>
        </authorList>
    </citation>
    <scope>NUCLEOTIDE SEQUENCE</scope>
</reference>
<keyword evidence="3" id="KW-0732">Signal</keyword>
<feature type="chain" id="PRO_5036475466" evidence="3">
    <location>
        <begin position="21"/>
        <end position="222"/>
    </location>
</feature>
<evidence type="ECO:0000313" key="5">
    <source>
        <dbReference type="Proteomes" id="UP000886998"/>
    </source>
</evidence>
<evidence type="ECO:0000256" key="3">
    <source>
        <dbReference type="SAM" id="SignalP"/>
    </source>
</evidence>
<dbReference type="OrthoDB" id="6436316at2759"/>
<dbReference type="SUPFAM" id="SSF52058">
    <property type="entry name" value="L domain-like"/>
    <property type="match status" value="1"/>
</dbReference>
<dbReference type="PANTHER" id="PTHR24366">
    <property type="entry name" value="IG(IMMUNOGLOBULIN) AND LRR(LEUCINE RICH REPEAT) DOMAINS"/>
    <property type="match status" value="1"/>
</dbReference>
<dbReference type="Proteomes" id="UP000886998">
    <property type="component" value="Unassembled WGS sequence"/>
</dbReference>
<dbReference type="EMBL" id="BMAV01017113">
    <property type="protein sequence ID" value="GFY68537.1"/>
    <property type="molecule type" value="Genomic_DNA"/>
</dbReference>
<evidence type="ECO:0000313" key="4">
    <source>
        <dbReference type="EMBL" id="GFY68537.1"/>
    </source>
</evidence>
<name>A0A8X6YD66_9ARAC</name>
<evidence type="ECO:0000256" key="1">
    <source>
        <dbReference type="ARBA" id="ARBA00022614"/>
    </source>
</evidence>
<dbReference type="PANTHER" id="PTHR24366:SF96">
    <property type="entry name" value="LEUCINE RICH REPEAT CONTAINING 53"/>
    <property type="match status" value="1"/>
</dbReference>
<protein>
    <submittedName>
        <fullName evidence="4">G-protein coupled receptor GRL101</fullName>
    </submittedName>
</protein>
<sequence>MSFILSTIFLSMVLSSVINCCPPQEGIAPACICKDLGDGPMMMCSNMMSADELIAPIKATDSMKMFSLVIVDSTLLYIPSKLFKNTFFEKIRFANSRIMSLWVPFELWGRDTEEIRASDLITSLNGTGLSCETFVKSILLISIFISIDNKLSSFPPNMFANMPNLKELELNNNQFVTLDEDAFRWPLENLKSLMFKGNAFRCDCRLHWLVGTKKPSDFRSKM</sequence>
<dbReference type="AlphaFoldDB" id="A0A8X6YD66"/>
<comment type="caution">
    <text evidence="4">The sequence shown here is derived from an EMBL/GenBank/DDBJ whole genome shotgun (WGS) entry which is preliminary data.</text>
</comment>
<keyword evidence="1" id="KW-0433">Leucine-rich repeat</keyword>